<proteinExistence type="predicted"/>
<dbReference type="InterPro" id="IPR052035">
    <property type="entry name" value="ZnF_BED_domain_contain"/>
</dbReference>
<dbReference type="PANTHER" id="PTHR46481">
    <property type="entry name" value="ZINC FINGER BED DOMAIN-CONTAINING PROTEIN 4"/>
    <property type="match status" value="1"/>
</dbReference>
<gene>
    <name evidence="12" type="ORF">U9M48_025355</name>
</gene>
<evidence type="ECO:0000256" key="5">
    <source>
        <dbReference type="ARBA" id="ARBA00023015"/>
    </source>
</evidence>
<dbReference type="Proteomes" id="UP001341281">
    <property type="component" value="Chromosome 05"/>
</dbReference>
<keyword evidence="8" id="KW-0539">Nucleus</keyword>
<organism evidence="12 13">
    <name type="scientific">Paspalum notatum var. saurae</name>
    <dbReference type="NCBI Taxonomy" id="547442"/>
    <lineage>
        <taxon>Eukaryota</taxon>
        <taxon>Viridiplantae</taxon>
        <taxon>Streptophyta</taxon>
        <taxon>Embryophyta</taxon>
        <taxon>Tracheophyta</taxon>
        <taxon>Spermatophyta</taxon>
        <taxon>Magnoliopsida</taxon>
        <taxon>Liliopsida</taxon>
        <taxon>Poales</taxon>
        <taxon>Poaceae</taxon>
        <taxon>PACMAD clade</taxon>
        <taxon>Panicoideae</taxon>
        <taxon>Andropogonodae</taxon>
        <taxon>Paspaleae</taxon>
        <taxon>Paspalinae</taxon>
        <taxon>Paspalum</taxon>
    </lineage>
</organism>
<comment type="subcellular location">
    <subcellularLocation>
        <location evidence="1">Nucleus</location>
    </subcellularLocation>
</comment>
<keyword evidence="2" id="KW-0479">Metal-binding</keyword>
<evidence type="ECO:0000259" key="11">
    <source>
        <dbReference type="PROSITE" id="PS50808"/>
    </source>
</evidence>
<evidence type="ECO:0000256" key="3">
    <source>
        <dbReference type="ARBA" id="ARBA00022771"/>
    </source>
</evidence>
<dbReference type="GO" id="GO:0008270">
    <property type="term" value="F:zinc ion binding"/>
    <property type="evidence" value="ECO:0007669"/>
    <property type="project" value="UniProtKB-KW"/>
</dbReference>
<dbReference type="PANTHER" id="PTHR46481:SF10">
    <property type="entry name" value="ZINC FINGER BED DOMAIN-CONTAINING PROTEIN 39"/>
    <property type="match status" value="1"/>
</dbReference>
<dbReference type="AlphaFoldDB" id="A0AAQ3WXV7"/>
<dbReference type="InterPro" id="IPR008906">
    <property type="entry name" value="HATC_C_dom"/>
</dbReference>
<keyword evidence="6" id="KW-0238">DNA-binding</keyword>
<evidence type="ECO:0000256" key="7">
    <source>
        <dbReference type="ARBA" id="ARBA00023163"/>
    </source>
</evidence>
<evidence type="ECO:0000256" key="4">
    <source>
        <dbReference type="ARBA" id="ARBA00022833"/>
    </source>
</evidence>
<dbReference type="SUPFAM" id="SSF53098">
    <property type="entry name" value="Ribonuclease H-like"/>
    <property type="match status" value="1"/>
</dbReference>
<evidence type="ECO:0000313" key="13">
    <source>
        <dbReference type="Proteomes" id="UP001341281"/>
    </source>
</evidence>
<dbReference type="Pfam" id="PF05699">
    <property type="entry name" value="Dimer_Tnp_hAT"/>
    <property type="match status" value="1"/>
</dbReference>
<feature type="region of interest" description="Disordered" evidence="10">
    <location>
        <begin position="1"/>
        <end position="82"/>
    </location>
</feature>
<evidence type="ECO:0000256" key="2">
    <source>
        <dbReference type="ARBA" id="ARBA00022723"/>
    </source>
</evidence>
<feature type="compositionally biased region" description="Low complexity" evidence="10">
    <location>
        <begin position="62"/>
        <end position="72"/>
    </location>
</feature>
<evidence type="ECO:0000256" key="10">
    <source>
        <dbReference type="SAM" id="MobiDB-lite"/>
    </source>
</evidence>
<evidence type="ECO:0000313" key="12">
    <source>
        <dbReference type="EMBL" id="WVZ77496.1"/>
    </source>
</evidence>
<name>A0AAQ3WXV7_PASNO</name>
<keyword evidence="7" id="KW-0804">Transcription</keyword>
<accession>A0AAQ3WXV7</accession>
<reference evidence="12 13" key="1">
    <citation type="submission" date="2024-02" db="EMBL/GenBank/DDBJ databases">
        <title>High-quality chromosome-scale genome assembly of Pensacola bahiagrass (Paspalum notatum Flugge var. saurae).</title>
        <authorList>
            <person name="Vega J.M."/>
            <person name="Podio M."/>
            <person name="Orjuela J."/>
            <person name="Siena L.A."/>
            <person name="Pessino S.C."/>
            <person name="Combes M.C."/>
            <person name="Mariac C."/>
            <person name="Albertini E."/>
            <person name="Pupilli F."/>
            <person name="Ortiz J.P.A."/>
            <person name="Leblanc O."/>
        </authorList>
    </citation>
    <scope>NUCLEOTIDE SEQUENCE [LARGE SCALE GENOMIC DNA]</scope>
    <source>
        <strain evidence="12">R1</strain>
        <tissue evidence="12">Leaf</tissue>
    </source>
</reference>
<keyword evidence="5" id="KW-0805">Transcription regulation</keyword>
<feature type="domain" description="BED-type" evidence="11">
    <location>
        <begin position="78"/>
        <end position="134"/>
    </location>
</feature>
<dbReference type="GO" id="GO:0003677">
    <property type="term" value="F:DNA binding"/>
    <property type="evidence" value="ECO:0007669"/>
    <property type="project" value="UniProtKB-KW"/>
</dbReference>
<sequence>MEHRYDPTSTNHELVLMGVVPDDKDDGEAGRDDLFGETPDAPIDVGDGPERVQPDANGEPGGAAATASTTKSTGRKRKSTSPVWEDMDEIFETVNGVQVRVAARCHYCKKELSARSSGGTGHLSRHAEKCKLRHGIGRAGHQSMLRFNADGTVINWEYSADVARVQLCRLIARLDLPLCFGESEAFVVYIKTAHNPRHVNVSRQTTTRDIEKYFKEQHAKLAERLKSVSCVALTSDIWSGNAKEDYLSVVVHFINSDWELEKRILAMRLIDCSHSGSNIAERISTVLGEYGLTDKVFSITLDNASSNTTAMDTLKPLLSGYVGPLLMHQRCGCHIINLFVKSAFDVLKSYLDDFRTAISFLNSSNQRIAAYKSFCIAMSVRPHKFGLDMDVKWNSTYLMLKHLISYKSTFDVFIQTHYPQRKEGALLTNDHWYVGEKILEFLERFYDSTVVTSGTGNSGLANAPGLGANPMNLSSNPSLLSRRTSASALLHAASTNAGIAGTELSSYLDSDTVQKFNDDFDILDWWRDRKITYPVLSILAKDILSVPVSTVSSESAFSLVSRVIEERRRRLAPSMVEMLSLVKDWEEADARTQHTAENKATLEAFEDMFFDGDQI</sequence>
<evidence type="ECO:0000256" key="6">
    <source>
        <dbReference type="ARBA" id="ARBA00023125"/>
    </source>
</evidence>
<dbReference type="GO" id="GO:0046983">
    <property type="term" value="F:protein dimerization activity"/>
    <property type="evidence" value="ECO:0007669"/>
    <property type="project" value="InterPro"/>
</dbReference>
<evidence type="ECO:0000256" key="8">
    <source>
        <dbReference type="ARBA" id="ARBA00023242"/>
    </source>
</evidence>
<dbReference type="GO" id="GO:0005634">
    <property type="term" value="C:nucleus"/>
    <property type="evidence" value="ECO:0007669"/>
    <property type="project" value="UniProtKB-SubCell"/>
</dbReference>
<evidence type="ECO:0000256" key="9">
    <source>
        <dbReference type="PROSITE-ProRule" id="PRU00027"/>
    </source>
</evidence>
<keyword evidence="4" id="KW-0862">Zinc</keyword>
<dbReference type="EMBL" id="CP144749">
    <property type="protein sequence ID" value="WVZ77496.1"/>
    <property type="molecule type" value="Genomic_DNA"/>
</dbReference>
<evidence type="ECO:0000256" key="1">
    <source>
        <dbReference type="ARBA" id="ARBA00004123"/>
    </source>
</evidence>
<keyword evidence="3 9" id="KW-0863">Zinc-finger</keyword>
<dbReference type="InterPro" id="IPR012337">
    <property type="entry name" value="RNaseH-like_sf"/>
</dbReference>
<dbReference type="PROSITE" id="PS50808">
    <property type="entry name" value="ZF_BED"/>
    <property type="match status" value="1"/>
</dbReference>
<dbReference type="InterPro" id="IPR003656">
    <property type="entry name" value="Znf_BED"/>
</dbReference>
<protein>
    <recommendedName>
        <fullName evidence="11">BED-type domain-containing protein</fullName>
    </recommendedName>
</protein>
<dbReference type="SMART" id="SM00614">
    <property type="entry name" value="ZnF_BED"/>
    <property type="match status" value="1"/>
</dbReference>
<keyword evidence="13" id="KW-1185">Reference proteome</keyword>